<sequence>MTSLDHEFGVANLIRNKGIGRKRASPLPPLLAQLLARAGEPAIVERAVSRPWASALFEGQRHMVRLRLSGEDFPERGSAFMAGLADAEWVLPGHFVADISVDDGDADMESVWLELSALTIEDW</sequence>
<name>A0A0J7XZN5_9SPHN</name>
<dbReference type="Proteomes" id="UP000052232">
    <property type="component" value="Unassembled WGS sequence"/>
</dbReference>
<protein>
    <submittedName>
        <fullName evidence="1">Uncharacterized protein</fullName>
    </submittedName>
</protein>
<keyword evidence="2" id="KW-1185">Reference proteome</keyword>
<dbReference type="AlphaFoldDB" id="A0A0J7XZN5"/>
<organism evidence="1 2">
    <name type="scientific">Sphingobium cupriresistens LL01</name>
    <dbReference type="NCBI Taxonomy" id="1420583"/>
    <lineage>
        <taxon>Bacteria</taxon>
        <taxon>Pseudomonadati</taxon>
        <taxon>Pseudomonadota</taxon>
        <taxon>Alphaproteobacteria</taxon>
        <taxon>Sphingomonadales</taxon>
        <taxon>Sphingomonadaceae</taxon>
        <taxon>Sphingobium</taxon>
    </lineage>
</organism>
<evidence type="ECO:0000313" key="1">
    <source>
        <dbReference type="EMBL" id="KMS56987.1"/>
    </source>
</evidence>
<dbReference type="EMBL" id="JACT01000001">
    <property type="protein sequence ID" value="KMS56987.1"/>
    <property type="molecule type" value="Genomic_DNA"/>
</dbReference>
<comment type="caution">
    <text evidence="1">The sequence shown here is derived from an EMBL/GenBank/DDBJ whole genome shotgun (WGS) entry which is preliminary data.</text>
</comment>
<reference evidence="1 2" key="1">
    <citation type="journal article" date="2015" name="G3 (Bethesda)">
        <title>Insights into Ongoing Evolution of the Hexachlorocyclohexane Catabolic Pathway from Comparative Genomics of Ten Sphingomonadaceae Strains.</title>
        <authorList>
            <person name="Pearce S.L."/>
            <person name="Oakeshott J.G."/>
            <person name="Pandey G."/>
        </authorList>
    </citation>
    <scope>NUCLEOTIDE SEQUENCE [LARGE SCALE GENOMIC DNA]</scope>
    <source>
        <strain evidence="1 2">LL01</strain>
    </source>
</reference>
<dbReference type="RefSeq" id="WP_066599745.1">
    <property type="nucleotide sequence ID" value="NZ_KQ130434.1"/>
</dbReference>
<accession>A0A0J7XZN5</accession>
<gene>
    <name evidence="1" type="ORF">V473_01660</name>
</gene>
<proteinExistence type="predicted"/>
<dbReference type="PATRIC" id="fig|1420583.3.peg.327"/>
<evidence type="ECO:0000313" key="2">
    <source>
        <dbReference type="Proteomes" id="UP000052232"/>
    </source>
</evidence>